<dbReference type="PANTHER" id="PTHR42852">
    <property type="entry name" value="THIOL:DISULFIDE INTERCHANGE PROTEIN DSBE"/>
    <property type="match status" value="1"/>
</dbReference>
<dbReference type="eggNOG" id="COG0526">
    <property type="taxonomic scope" value="Bacteria"/>
</dbReference>
<accession>E7RLK3</accession>
<keyword evidence="4" id="KW-1185">Reference proteome</keyword>
<keyword evidence="1" id="KW-0732">Signal</keyword>
<dbReference type="PANTHER" id="PTHR42852:SF17">
    <property type="entry name" value="THIOREDOXIN-LIKE PROTEIN HI_1115"/>
    <property type="match status" value="1"/>
</dbReference>
<name>E7RLK3_9BACT</name>
<sequence>MKRIYIITLLLCVLSATGRAQKADSLVKCRYLVNGFYFEFAPFSVEYLPMRLYSNREQGLAVFVINADRPLTSDDMKYAVPPERVQNIDGIRKMLQDGKEGFPVRTMVPIDPKCPKVGDKVPRFEVKDIEGNSYTEGNTAGKPLVLNFWYTGCGPCIREMPEISKWLAAVPDARYLAVTYNKKDEIMDIVTRQGFKFKQVAADRQLNEIFKVKSFPTTVLIDKKGIIRMIMYGTNRQKRDMLLTKLREIAAEPAV</sequence>
<dbReference type="InterPro" id="IPR000866">
    <property type="entry name" value="AhpC/TSA"/>
</dbReference>
<dbReference type="EMBL" id="AEPE02000002">
    <property type="protein sequence ID" value="EFZ37634.1"/>
    <property type="molecule type" value="Genomic_DNA"/>
</dbReference>
<dbReference type="InterPro" id="IPR036249">
    <property type="entry name" value="Thioredoxin-like_sf"/>
</dbReference>
<dbReference type="Pfam" id="PF00578">
    <property type="entry name" value="AhpC-TSA"/>
    <property type="match status" value="1"/>
</dbReference>
<dbReference type="Proteomes" id="UP000005580">
    <property type="component" value="Unassembled WGS sequence"/>
</dbReference>
<dbReference type="HOGENOM" id="CLU_1053164_0_0_10"/>
<reference evidence="3" key="1">
    <citation type="submission" date="2011-01" db="EMBL/GenBank/DDBJ databases">
        <authorList>
            <person name="Muzny D."/>
            <person name="Qin X."/>
            <person name="Buhay C."/>
            <person name="Dugan-Rocha S."/>
            <person name="Ding Y."/>
            <person name="Chen G."/>
            <person name="Hawes A."/>
            <person name="Holder M."/>
            <person name="Jhangiani S."/>
            <person name="Johnson A."/>
            <person name="Khan Z."/>
            <person name="Li Z."/>
            <person name="Liu W."/>
            <person name="Liu X."/>
            <person name="Perez L."/>
            <person name="Shen H."/>
            <person name="Wang Q."/>
            <person name="Watt J."/>
            <person name="Xi L."/>
            <person name="Xin Y."/>
            <person name="Zhou J."/>
            <person name="Deng J."/>
            <person name="Jiang H."/>
            <person name="Liu Y."/>
            <person name="Qu J."/>
            <person name="Song X.-Z."/>
            <person name="Zhang L."/>
            <person name="Villasana D."/>
            <person name="Johnson A."/>
            <person name="Liu J."/>
            <person name="Liyanage D."/>
            <person name="Lorensuhewa L."/>
            <person name="Robinson T."/>
            <person name="Song A."/>
            <person name="Song B.-B."/>
            <person name="Dinh H."/>
            <person name="Thornton R."/>
            <person name="Coyle M."/>
            <person name="Francisco L."/>
            <person name="Jackson L."/>
            <person name="Javaid M."/>
            <person name="Korchina V."/>
            <person name="Kovar C."/>
            <person name="Mata R."/>
            <person name="Mathew T."/>
            <person name="Ngo R."/>
            <person name="Nguyen L."/>
            <person name="Nguyen N."/>
            <person name="Okwuonu G."/>
            <person name="Ongeri F."/>
            <person name="Pham C."/>
            <person name="Simmons D."/>
            <person name="Wilczek-Boney K."/>
            <person name="Hale W."/>
            <person name="Jakkamsetti A."/>
            <person name="Pham P."/>
            <person name="Ruth R."/>
            <person name="San Lucas F."/>
            <person name="Warren J."/>
            <person name="Zhang J."/>
            <person name="Zhao Z."/>
            <person name="Zhou C."/>
            <person name="Zhu D."/>
            <person name="Lee S."/>
            <person name="Bess C."/>
            <person name="Blankenburg K."/>
            <person name="Forbes L."/>
            <person name="Fu Q."/>
            <person name="Gubbala S."/>
            <person name="Hirani K."/>
            <person name="Jayaseelan J.C."/>
            <person name="Lara F."/>
            <person name="Munidasa M."/>
            <person name="Palculict T."/>
            <person name="Patil S."/>
            <person name="Pu L.-L."/>
            <person name="Saada N."/>
            <person name="Tang L."/>
            <person name="Weissenberger G."/>
            <person name="Zhu Y."/>
            <person name="Hemphill L."/>
            <person name="Shang Y."/>
            <person name="Youmans B."/>
            <person name="Ayvaz T."/>
            <person name="Ross M."/>
            <person name="Santibanez J."/>
            <person name="Aqrawi P."/>
            <person name="Gross S."/>
            <person name="Joshi V."/>
            <person name="Fowler G."/>
            <person name="Nazareth L."/>
            <person name="Reid J."/>
            <person name="Worley K."/>
            <person name="Petrosino J."/>
            <person name="Highlander S."/>
            <person name="Gibbs R."/>
        </authorList>
    </citation>
    <scope>NUCLEOTIDE SEQUENCE [LARGE SCALE GENOMIC DNA]</scope>
    <source>
        <strain evidence="3">ATCC 33269</strain>
    </source>
</reference>
<dbReference type="RefSeq" id="WP_004368632.1">
    <property type="nucleotide sequence ID" value="NZ_GL833119.1"/>
</dbReference>
<comment type="caution">
    <text evidence="3">The sequence shown here is derived from an EMBL/GenBank/DDBJ whole genome shotgun (WGS) entry which is preliminary data.</text>
</comment>
<organism evidence="3 4">
    <name type="scientific">Hoylesella oralis ATCC 33269</name>
    <dbReference type="NCBI Taxonomy" id="873533"/>
    <lineage>
        <taxon>Bacteria</taxon>
        <taxon>Pseudomonadati</taxon>
        <taxon>Bacteroidota</taxon>
        <taxon>Bacteroidia</taxon>
        <taxon>Bacteroidales</taxon>
        <taxon>Prevotellaceae</taxon>
        <taxon>Hoylesella</taxon>
    </lineage>
</organism>
<dbReference type="AlphaFoldDB" id="E7RLK3"/>
<dbReference type="PROSITE" id="PS51352">
    <property type="entry name" value="THIOREDOXIN_2"/>
    <property type="match status" value="1"/>
</dbReference>
<feature type="signal peptide" evidence="1">
    <location>
        <begin position="1"/>
        <end position="22"/>
    </location>
</feature>
<dbReference type="GO" id="GO:0016491">
    <property type="term" value="F:oxidoreductase activity"/>
    <property type="evidence" value="ECO:0007669"/>
    <property type="project" value="InterPro"/>
</dbReference>
<dbReference type="GO" id="GO:0016209">
    <property type="term" value="F:antioxidant activity"/>
    <property type="evidence" value="ECO:0007669"/>
    <property type="project" value="InterPro"/>
</dbReference>
<gene>
    <name evidence="3" type="ORF">HMPREF0663_10003</name>
</gene>
<evidence type="ECO:0000313" key="4">
    <source>
        <dbReference type="Proteomes" id="UP000005580"/>
    </source>
</evidence>
<feature type="chain" id="PRO_5003221382" evidence="1">
    <location>
        <begin position="23"/>
        <end position="255"/>
    </location>
</feature>
<proteinExistence type="predicted"/>
<evidence type="ECO:0000259" key="2">
    <source>
        <dbReference type="PROSITE" id="PS51352"/>
    </source>
</evidence>
<dbReference type="Gene3D" id="3.40.30.10">
    <property type="entry name" value="Glutaredoxin"/>
    <property type="match status" value="1"/>
</dbReference>
<protein>
    <submittedName>
        <fullName evidence="3">Phage head-tail adaptor</fullName>
    </submittedName>
</protein>
<dbReference type="CDD" id="cd02966">
    <property type="entry name" value="TlpA_like_family"/>
    <property type="match status" value="1"/>
</dbReference>
<dbReference type="STRING" id="28134.SAMN05444288_0836"/>
<dbReference type="SUPFAM" id="SSF52833">
    <property type="entry name" value="Thioredoxin-like"/>
    <property type="match status" value="1"/>
</dbReference>
<dbReference type="InterPro" id="IPR013766">
    <property type="entry name" value="Thioredoxin_domain"/>
</dbReference>
<feature type="domain" description="Thioredoxin" evidence="2">
    <location>
        <begin position="115"/>
        <end position="251"/>
    </location>
</feature>
<evidence type="ECO:0000256" key="1">
    <source>
        <dbReference type="SAM" id="SignalP"/>
    </source>
</evidence>
<evidence type="ECO:0000313" key="3">
    <source>
        <dbReference type="EMBL" id="EFZ37634.1"/>
    </source>
</evidence>
<dbReference type="InterPro" id="IPR050553">
    <property type="entry name" value="Thioredoxin_ResA/DsbE_sf"/>
</dbReference>